<dbReference type="Pfam" id="PF01096">
    <property type="entry name" value="Zn_ribbon_TFIIS"/>
    <property type="match status" value="1"/>
</dbReference>
<dbReference type="GO" id="GO:0003676">
    <property type="term" value="F:nucleic acid binding"/>
    <property type="evidence" value="ECO:0007669"/>
    <property type="project" value="InterPro"/>
</dbReference>
<dbReference type="Pfam" id="PF07859">
    <property type="entry name" value="Abhydrolase_3"/>
    <property type="match status" value="1"/>
</dbReference>
<keyword evidence="8" id="KW-1185">Reference proteome</keyword>
<evidence type="ECO:0000259" key="6">
    <source>
        <dbReference type="PROSITE" id="PS51133"/>
    </source>
</evidence>
<keyword evidence="1" id="KW-0479">Metal-binding</keyword>
<keyword evidence="3" id="KW-0378">Hydrolase</keyword>
<dbReference type="EMBL" id="MU151110">
    <property type="protein sequence ID" value="KAF9450195.1"/>
    <property type="molecule type" value="Genomic_DNA"/>
</dbReference>
<feature type="domain" description="TFIIS-type" evidence="6">
    <location>
        <begin position="333"/>
        <end position="373"/>
    </location>
</feature>
<keyword evidence="4" id="KW-0862">Zinc</keyword>
<evidence type="ECO:0000313" key="8">
    <source>
        <dbReference type="Proteomes" id="UP000807342"/>
    </source>
</evidence>
<dbReference type="InterPro" id="IPR013094">
    <property type="entry name" value="AB_hydrolase_3"/>
</dbReference>
<keyword evidence="2 5" id="KW-0863">Zinc-finger</keyword>
<evidence type="ECO:0000313" key="7">
    <source>
        <dbReference type="EMBL" id="KAF9450195.1"/>
    </source>
</evidence>
<comment type="caution">
    <text evidence="7">The sequence shown here is derived from an EMBL/GenBank/DDBJ whole genome shotgun (WGS) entry which is preliminary data.</text>
</comment>
<dbReference type="Gene3D" id="3.40.50.1820">
    <property type="entry name" value="alpha/beta hydrolase"/>
    <property type="match status" value="1"/>
</dbReference>
<accession>A0A9P5XGC5</accession>
<dbReference type="GO" id="GO:0006351">
    <property type="term" value="P:DNA-templated transcription"/>
    <property type="evidence" value="ECO:0007669"/>
    <property type="project" value="InterPro"/>
</dbReference>
<dbReference type="AlphaFoldDB" id="A0A9P5XGC5"/>
<evidence type="ECO:0000256" key="3">
    <source>
        <dbReference type="ARBA" id="ARBA00022801"/>
    </source>
</evidence>
<dbReference type="Gene3D" id="2.20.25.10">
    <property type="match status" value="1"/>
</dbReference>
<dbReference type="InterPro" id="IPR029058">
    <property type="entry name" value="AB_hydrolase_fold"/>
</dbReference>
<evidence type="ECO:0000256" key="5">
    <source>
        <dbReference type="PROSITE-ProRule" id="PRU00472"/>
    </source>
</evidence>
<name>A0A9P5XGC5_9AGAR</name>
<dbReference type="InterPro" id="IPR001222">
    <property type="entry name" value="Znf_TFIIS"/>
</dbReference>
<proteinExistence type="predicted"/>
<dbReference type="SMART" id="SM00440">
    <property type="entry name" value="ZnF_C2C2"/>
    <property type="match status" value="1"/>
</dbReference>
<evidence type="ECO:0000256" key="1">
    <source>
        <dbReference type="ARBA" id="ARBA00022723"/>
    </source>
</evidence>
<dbReference type="SUPFAM" id="SSF53474">
    <property type="entry name" value="alpha/beta-Hydrolases"/>
    <property type="match status" value="1"/>
</dbReference>
<organism evidence="7 8">
    <name type="scientific">Macrolepiota fuliginosa MF-IS2</name>
    <dbReference type="NCBI Taxonomy" id="1400762"/>
    <lineage>
        <taxon>Eukaryota</taxon>
        <taxon>Fungi</taxon>
        <taxon>Dikarya</taxon>
        <taxon>Basidiomycota</taxon>
        <taxon>Agaricomycotina</taxon>
        <taxon>Agaricomycetes</taxon>
        <taxon>Agaricomycetidae</taxon>
        <taxon>Agaricales</taxon>
        <taxon>Agaricineae</taxon>
        <taxon>Agaricaceae</taxon>
        <taxon>Macrolepiota</taxon>
    </lineage>
</organism>
<dbReference type="GO" id="GO:0008270">
    <property type="term" value="F:zinc ion binding"/>
    <property type="evidence" value="ECO:0007669"/>
    <property type="project" value="UniProtKB-KW"/>
</dbReference>
<protein>
    <submittedName>
        <fullName evidence="7">Alpha/beta-hydrolase</fullName>
    </submittedName>
</protein>
<evidence type="ECO:0000256" key="2">
    <source>
        <dbReference type="ARBA" id="ARBA00022771"/>
    </source>
</evidence>
<dbReference type="OrthoDB" id="433474at2759"/>
<dbReference type="SUPFAM" id="SSF57783">
    <property type="entry name" value="Zinc beta-ribbon"/>
    <property type="match status" value="1"/>
</dbReference>
<dbReference type="InterPro" id="IPR050300">
    <property type="entry name" value="GDXG_lipolytic_enzyme"/>
</dbReference>
<dbReference type="PANTHER" id="PTHR48081">
    <property type="entry name" value="AB HYDROLASE SUPERFAMILY PROTEIN C4A8.06C"/>
    <property type="match status" value="1"/>
</dbReference>
<dbReference type="Proteomes" id="UP000807342">
    <property type="component" value="Unassembled WGS sequence"/>
</dbReference>
<sequence>MDQLLNIGVDMPLRQTAEPTIKIFLPLLEKHRTLIAAVPKKTLKYGETERHCLDVYYPPTPALPGSKTPILFWFYGGGFITGSRNLPPPADLLYSCVGAFFAQRGFITIIPDYRLAPEFQYPKPVEDVLGAIEWVVSHPTNIVSETTPNPDTDTLILAGHSAGASIAATIIVHPTLLPPDSELRKKIKCVFLMSGPYQYLTGIGETDRFTAYWGSEERARDQSALSLLFSSLDKLPKEKLPKICIVEGEREPLWFGRVRVDFRRLLEWHLGEGVPMFLASGHNHISLTCSMSTGEGEEWGVQVVEWIWGVLRGQGISEVTPGADPMEDVKESEAYECPNCHKRRTRSFTIEFGSISVSARTFIRCVGCGHKWTQD</sequence>
<reference evidence="7" key="1">
    <citation type="submission" date="2020-11" db="EMBL/GenBank/DDBJ databases">
        <authorList>
            <consortium name="DOE Joint Genome Institute"/>
            <person name="Ahrendt S."/>
            <person name="Riley R."/>
            <person name="Andreopoulos W."/>
            <person name="Labutti K."/>
            <person name="Pangilinan J."/>
            <person name="Ruiz-Duenas F.J."/>
            <person name="Barrasa J.M."/>
            <person name="Sanchez-Garcia M."/>
            <person name="Camarero S."/>
            <person name="Miyauchi S."/>
            <person name="Serrano A."/>
            <person name="Linde D."/>
            <person name="Babiker R."/>
            <person name="Drula E."/>
            <person name="Ayuso-Fernandez I."/>
            <person name="Pacheco R."/>
            <person name="Padilla G."/>
            <person name="Ferreira P."/>
            <person name="Barriuso J."/>
            <person name="Kellner H."/>
            <person name="Castanera R."/>
            <person name="Alfaro M."/>
            <person name="Ramirez L."/>
            <person name="Pisabarro A.G."/>
            <person name="Kuo A."/>
            <person name="Tritt A."/>
            <person name="Lipzen A."/>
            <person name="He G."/>
            <person name="Yan M."/>
            <person name="Ng V."/>
            <person name="Cullen D."/>
            <person name="Martin F."/>
            <person name="Rosso M.-N."/>
            <person name="Henrissat B."/>
            <person name="Hibbett D."/>
            <person name="Martinez A.T."/>
            <person name="Grigoriev I.V."/>
        </authorList>
    </citation>
    <scope>NUCLEOTIDE SEQUENCE</scope>
    <source>
        <strain evidence="7">MF-IS2</strain>
    </source>
</reference>
<gene>
    <name evidence="7" type="ORF">P691DRAFT_701665</name>
</gene>
<dbReference type="GO" id="GO:0016787">
    <property type="term" value="F:hydrolase activity"/>
    <property type="evidence" value="ECO:0007669"/>
    <property type="project" value="UniProtKB-KW"/>
</dbReference>
<evidence type="ECO:0000256" key="4">
    <source>
        <dbReference type="ARBA" id="ARBA00022833"/>
    </source>
</evidence>
<dbReference type="PROSITE" id="PS51133">
    <property type="entry name" value="ZF_TFIIS_2"/>
    <property type="match status" value="1"/>
</dbReference>